<gene>
    <name evidence="1" type="ORF">SDC9_181609</name>
</gene>
<protein>
    <submittedName>
        <fullName evidence="1">Uncharacterized protein</fullName>
    </submittedName>
</protein>
<evidence type="ECO:0000313" key="1">
    <source>
        <dbReference type="EMBL" id="MPN34116.1"/>
    </source>
</evidence>
<comment type="caution">
    <text evidence="1">The sequence shown here is derived from an EMBL/GenBank/DDBJ whole genome shotgun (WGS) entry which is preliminary data.</text>
</comment>
<accession>A0A645H6I7</accession>
<reference evidence="1" key="1">
    <citation type="submission" date="2019-08" db="EMBL/GenBank/DDBJ databases">
        <authorList>
            <person name="Kucharzyk K."/>
            <person name="Murdoch R.W."/>
            <person name="Higgins S."/>
            <person name="Loffler F."/>
        </authorList>
    </citation>
    <scope>NUCLEOTIDE SEQUENCE</scope>
</reference>
<proteinExistence type="predicted"/>
<dbReference type="AlphaFoldDB" id="A0A645H6I7"/>
<sequence length="65" mass="7250">MGGKKKIYSTTPLFSRGCGWKTCNFANRLLYYSLFNLFKIGGKDLFPALIANGQQMEVIVIKVSA</sequence>
<organism evidence="1">
    <name type="scientific">bioreactor metagenome</name>
    <dbReference type="NCBI Taxonomy" id="1076179"/>
    <lineage>
        <taxon>unclassified sequences</taxon>
        <taxon>metagenomes</taxon>
        <taxon>ecological metagenomes</taxon>
    </lineage>
</organism>
<dbReference type="EMBL" id="VSSQ01086989">
    <property type="protein sequence ID" value="MPN34116.1"/>
    <property type="molecule type" value="Genomic_DNA"/>
</dbReference>
<name>A0A645H6I7_9ZZZZ</name>